<reference evidence="2 3" key="1">
    <citation type="submission" date="2014-04" db="EMBL/GenBank/DDBJ databases">
        <authorList>
            <consortium name="DOE Joint Genome Institute"/>
            <person name="Kuo A."/>
            <person name="Kohler A."/>
            <person name="Costa M.D."/>
            <person name="Nagy L.G."/>
            <person name="Floudas D."/>
            <person name="Copeland A."/>
            <person name="Barry K.W."/>
            <person name="Cichocki N."/>
            <person name="Veneault-Fourrey C."/>
            <person name="LaButti K."/>
            <person name="Lindquist E.A."/>
            <person name="Lipzen A."/>
            <person name="Lundell T."/>
            <person name="Morin E."/>
            <person name="Murat C."/>
            <person name="Sun H."/>
            <person name="Tunlid A."/>
            <person name="Henrissat B."/>
            <person name="Grigoriev I.V."/>
            <person name="Hibbett D.S."/>
            <person name="Martin F."/>
            <person name="Nordberg H.P."/>
            <person name="Cantor M.N."/>
            <person name="Hua S.X."/>
        </authorList>
    </citation>
    <scope>NUCLEOTIDE SEQUENCE [LARGE SCALE GENOMIC DNA]</scope>
    <source>
        <strain evidence="2 3">Marx 270</strain>
    </source>
</reference>
<name>A0A0C3PB66_PISTI</name>
<gene>
    <name evidence="2" type="ORF">M404DRAFT_535534</name>
</gene>
<feature type="transmembrane region" description="Helical" evidence="1">
    <location>
        <begin position="100"/>
        <end position="120"/>
    </location>
</feature>
<feature type="transmembrane region" description="Helical" evidence="1">
    <location>
        <begin position="191"/>
        <end position="211"/>
    </location>
</feature>
<reference evidence="3" key="2">
    <citation type="submission" date="2015-01" db="EMBL/GenBank/DDBJ databases">
        <title>Evolutionary Origins and Diversification of the Mycorrhizal Mutualists.</title>
        <authorList>
            <consortium name="DOE Joint Genome Institute"/>
            <consortium name="Mycorrhizal Genomics Consortium"/>
            <person name="Kohler A."/>
            <person name="Kuo A."/>
            <person name="Nagy L.G."/>
            <person name="Floudas D."/>
            <person name="Copeland A."/>
            <person name="Barry K.W."/>
            <person name="Cichocki N."/>
            <person name="Veneault-Fourrey C."/>
            <person name="LaButti K."/>
            <person name="Lindquist E.A."/>
            <person name="Lipzen A."/>
            <person name="Lundell T."/>
            <person name="Morin E."/>
            <person name="Murat C."/>
            <person name="Riley R."/>
            <person name="Ohm R."/>
            <person name="Sun H."/>
            <person name="Tunlid A."/>
            <person name="Henrissat B."/>
            <person name="Grigoriev I.V."/>
            <person name="Hibbett D.S."/>
            <person name="Martin F."/>
        </authorList>
    </citation>
    <scope>NUCLEOTIDE SEQUENCE [LARGE SCALE GENOMIC DNA]</scope>
    <source>
        <strain evidence="3">Marx 270</strain>
    </source>
</reference>
<sequence>MSIGYEEQTRIHDSIDFAALCHVYMGTSEACIHDFIPRQPVYRVSLDSGSSSGVILRYVTREVCIQYIHYREVLLFVNQSIVCTLFMIRTYALYGGNKRLLVFFLFAFLALVSSAAWSLVGQQATSAINVPGCQMIFHTNTAIHLAVPYEALCIFDTLIFGLTAYKTFKVGIRSDVHSKPNLVVLLFRDGAIYFAIVAIANLANILSFYVAPALMKGGLSTISICITITMVSRLMLNLHKTADAGIFSTHRQHLTDTRGGAIFTSQFLEPDQGWDLPTVTD</sequence>
<dbReference type="HOGENOM" id="CLU_035509_7_0_1"/>
<keyword evidence="1" id="KW-0812">Transmembrane</keyword>
<dbReference type="AlphaFoldDB" id="A0A0C3PB66"/>
<evidence type="ECO:0000256" key="1">
    <source>
        <dbReference type="SAM" id="Phobius"/>
    </source>
</evidence>
<keyword evidence="3" id="KW-1185">Reference proteome</keyword>
<keyword evidence="1" id="KW-1133">Transmembrane helix</keyword>
<protein>
    <submittedName>
        <fullName evidence="2">Uncharacterized protein</fullName>
    </submittedName>
</protein>
<evidence type="ECO:0000313" key="3">
    <source>
        <dbReference type="Proteomes" id="UP000054217"/>
    </source>
</evidence>
<proteinExistence type="predicted"/>
<accession>A0A0C3PB66</accession>
<keyword evidence="1" id="KW-0472">Membrane</keyword>
<evidence type="ECO:0000313" key="2">
    <source>
        <dbReference type="EMBL" id="KIO05196.1"/>
    </source>
</evidence>
<organism evidence="2 3">
    <name type="scientific">Pisolithus tinctorius Marx 270</name>
    <dbReference type="NCBI Taxonomy" id="870435"/>
    <lineage>
        <taxon>Eukaryota</taxon>
        <taxon>Fungi</taxon>
        <taxon>Dikarya</taxon>
        <taxon>Basidiomycota</taxon>
        <taxon>Agaricomycotina</taxon>
        <taxon>Agaricomycetes</taxon>
        <taxon>Agaricomycetidae</taxon>
        <taxon>Boletales</taxon>
        <taxon>Sclerodermatineae</taxon>
        <taxon>Pisolithaceae</taxon>
        <taxon>Pisolithus</taxon>
    </lineage>
</organism>
<dbReference type="EMBL" id="KN831968">
    <property type="protein sequence ID" value="KIO05196.1"/>
    <property type="molecule type" value="Genomic_DNA"/>
</dbReference>
<feature type="transmembrane region" description="Helical" evidence="1">
    <location>
        <begin position="217"/>
        <end position="236"/>
    </location>
</feature>
<dbReference type="OrthoDB" id="2686513at2759"/>
<dbReference type="STRING" id="870435.A0A0C3PB66"/>
<dbReference type="Proteomes" id="UP000054217">
    <property type="component" value="Unassembled WGS sequence"/>
</dbReference>
<feature type="transmembrane region" description="Helical" evidence="1">
    <location>
        <begin position="73"/>
        <end position="94"/>
    </location>
</feature>
<dbReference type="InParanoid" id="A0A0C3PB66"/>